<dbReference type="EMBL" id="CASHSV030000409">
    <property type="protein sequence ID" value="CAJ2662793.1"/>
    <property type="molecule type" value="Genomic_DNA"/>
</dbReference>
<sequence length="1484" mass="166456">MTLKISPASREGRIGETRTQNSSGNDGGSAPLSPTGHIRVVKDVEADGGGTGDSEVVRVGEVEVPLLRVDNSSLEKERIDYARVMLATPNLEIVNTVVHVLVDGLQIEVKIMEEWGYSLGEDNCLFGDDDDSVTSQPNREEGQCDPEASRHLDNMVENFVKGLNVEDEIGSQEDFECSNLGGRVEGGCKNVGEVGAYSPSRGKENVDRSKGCAPLIGDSPTSRGSQGSFSICSPANGRQTKAGVVGTDAGSRVCSMKIVSWNVRGLGGLAKRQEVRKLVGHQHPFLLCIQETKLQSCDDAMCSTFWGNSPNGFSYRPSVGASGGLLTLWDTAEVEVWSSESFENVLWCHGIFVRTGEEFYIANVYAPCDSRLKQVLWDSLSAKIQALGSVRVCVCGDFNAVRCVDERRSANDGYRHSDHIPFNRFIDDNSLIDLPLCGRKYTWFKGDGRSMSRLDRFLLSGEWCLTWPNCTQVARMRGLSDHCPLVLAADEEDWGPRPLRMLKCWKDVPGYHLFVREKWNSFQIDGWGGFVLKEKFRWIKTALKDWHLSHTQNLPSRIESLKDRLAVFDEKGGEEALSESELSEFRGVSLDIHSLSRLNASICWQQSRSRWLKEGDANTKYFHSVLASRRRGNAISSLQVDGSMVEGVSPIRQAVFSHFASHFKAINVERPRVDNLTFKRLHASEVSGLIKPFSVDEVKAAVWDCDSYKSPGPDGINFGFIKDFWAEMQGDIVRFISEFHRNGRLTKGLNATFIALIPKVDSPQRLNDFRPISLVGSLYKILAKVLANRLREVMGSVISESQTAFVKGRQILDGILVANEVVDEARKFKKELLLFKVDFEKAYDSVEWGYLEDVMERMGFPTLWRKWIKECVCTASASILVNGSPTDEFPLERGLRQGDPLSPFLFLLAAEGLHVLMEAMVERNMFTGYSVGELAPVSVSHLQFADDTLLMGNKSWANIRALRAVLVLFESMSGLRVNFHKSMLVGVNIPASWLVEAASALCCKVGKIPFLYLGLPIGGDPRRLCFWEPVLDRLKNRLSGWSSRFLSIGGRLVLLKSVLTSLPVYALSFFKAPSGTISSIESILIKFFWGGSENIRKVPWINWNTICLRKEYGGLGVRKLREFNLALLGKWCWRMLVDREGLWFRVLAGRYGVVRGRLCEGGARGSTWWRELARIRDGGGEAGRGWFREGVVRQVGDGSDTFFWTDPWVDGISLRERFGRLFDLAENKSATVAEMFMRGWEVGGEAWEWRRQLRAWEEEMLGECQAFLLTISLQDHVSDRWLWRSDLDDGYTVRAAYQLLTSQDDVTLDAASGLIWHRQVPLKVSICAWRLLRDRLPTKANLVTRGILSTEAHLCVFGCGEVESAQHLFLYCSSLGPLWSLVSSWIGSPSVNAQTLQEHFVQFTDSAGGSSGRRSFMQLVWLVCVWVVWTERNHRLFTGSANSVHHMVDKIKTFSYRWLKATSITLALNCHSWWSNPLLCLGLV</sequence>
<reference evidence="1" key="1">
    <citation type="submission" date="2023-10" db="EMBL/GenBank/DDBJ databases">
        <authorList>
            <person name="Rodriguez Cubillos JULIANA M."/>
            <person name="De Vega J."/>
        </authorList>
    </citation>
    <scope>NUCLEOTIDE SEQUENCE</scope>
</reference>
<organism evidence="1 2">
    <name type="scientific">Trifolium pratense</name>
    <name type="common">Red clover</name>
    <dbReference type="NCBI Taxonomy" id="57577"/>
    <lineage>
        <taxon>Eukaryota</taxon>
        <taxon>Viridiplantae</taxon>
        <taxon>Streptophyta</taxon>
        <taxon>Embryophyta</taxon>
        <taxon>Tracheophyta</taxon>
        <taxon>Spermatophyta</taxon>
        <taxon>Magnoliopsida</taxon>
        <taxon>eudicotyledons</taxon>
        <taxon>Gunneridae</taxon>
        <taxon>Pentapetalae</taxon>
        <taxon>rosids</taxon>
        <taxon>fabids</taxon>
        <taxon>Fabales</taxon>
        <taxon>Fabaceae</taxon>
        <taxon>Papilionoideae</taxon>
        <taxon>50 kb inversion clade</taxon>
        <taxon>NPAAA clade</taxon>
        <taxon>Hologalegina</taxon>
        <taxon>IRL clade</taxon>
        <taxon>Trifolieae</taxon>
        <taxon>Trifolium</taxon>
    </lineage>
</organism>
<evidence type="ECO:0000313" key="2">
    <source>
        <dbReference type="Proteomes" id="UP001177021"/>
    </source>
</evidence>
<proteinExistence type="predicted"/>
<name>A0ACB0L3E4_TRIPR</name>
<keyword evidence="2" id="KW-1185">Reference proteome</keyword>
<accession>A0ACB0L3E4</accession>
<comment type="caution">
    <text evidence="1">The sequence shown here is derived from an EMBL/GenBank/DDBJ whole genome shotgun (WGS) entry which is preliminary data.</text>
</comment>
<gene>
    <name evidence="1" type="ORF">MILVUS5_LOCUS28331</name>
</gene>
<dbReference type="Proteomes" id="UP001177021">
    <property type="component" value="Unassembled WGS sequence"/>
</dbReference>
<protein>
    <submittedName>
        <fullName evidence="1">Uncharacterized protein</fullName>
    </submittedName>
</protein>
<evidence type="ECO:0000313" key="1">
    <source>
        <dbReference type="EMBL" id="CAJ2662793.1"/>
    </source>
</evidence>